<keyword evidence="5" id="KW-0597">Phosphoprotein</keyword>
<evidence type="ECO:0000256" key="5">
    <source>
        <dbReference type="ARBA" id="ARBA00022553"/>
    </source>
</evidence>
<dbReference type="PROSITE" id="PS50109">
    <property type="entry name" value="HIS_KIN"/>
    <property type="match status" value="1"/>
</dbReference>
<dbReference type="InterPro" id="IPR004358">
    <property type="entry name" value="Sig_transdc_His_kin-like_C"/>
</dbReference>
<gene>
    <name evidence="17" type="ORF">OLMES_3178</name>
</gene>
<evidence type="ECO:0000256" key="9">
    <source>
        <dbReference type="ARBA" id="ARBA00022777"/>
    </source>
</evidence>
<dbReference type="PANTHER" id="PTHR45528:SF1">
    <property type="entry name" value="SENSOR HISTIDINE KINASE CPXA"/>
    <property type="match status" value="1"/>
</dbReference>
<feature type="transmembrane region" description="Helical" evidence="15">
    <location>
        <begin position="120"/>
        <end position="138"/>
    </location>
</feature>
<dbReference type="InterPro" id="IPR050398">
    <property type="entry name" value="HssS/ArlS-like"/>
</dbReference>
<evidence type="ECO:0000256" key="7">
    <source>
        <dbReference type="ARBA" id="ARBA00022692"/>
    </source>
</evidence>
<evidence type="ECO:0000256" key="1">
    <source>
        <dbReference type="ARBA" id="ARBA00000085"/>
    </source>
</evidence>
<proteinExistence type="predicted"/>
<evidence type="ECO:0000259" key="16">
    <source>
        <dbReference type="PROSITE" id="PS50109"/>
    </source>
</evidence>
<dbReference type="InterPro" id="IPR003661">
    <property type="entry name" value="HisK_dim/P_dom"/>
</dbReference>
<dbReference type="InterPro" id="IPR036097">
    <property type="entry name" value="HisK_dim/P_sf"/>
</dbReference>
<evidence type="ECO:0000256" key="13">
    <source>
        <dbReference type="ARBA" id="ARBA00023136"/>
    </source>
</evidence>
<organism evidence="17 18">
    <name type="scientific">Oleiphilus messinensis</name>
    <dbReference type="NCBI Taxonomy" id="141451"/>
    <lineage>
        <taxon>Bacteria</taxon>
        <taxon>Pseudomonadati</taxon>
        <taxon>Pseudomonadota</taxon>
        <taxon>Gammaproteobacteria</taxon>
        <taxon>Oceanospirillales</taxon>
        <taxon>Oleiphilaceae</taxon>
        <taxon>Oleiphilus</taxon>
    </lineage>
</organism>
<comment type="subcellular location">
    <subcellularLocation>
        <location evidence="2">Cell membrane</location>
        <topology evidence="2">Multi-pass membrane protein</topology>
    </subcellularLocation>
</comment>
<reference evidence="17 18" key="1">
    <citation type="submission" date="2017-05" db="EMBL/GenBank/DDBJ databases">
        <title>Genomic insights into alkan degradation activity of Oleiphilus messinensis.</title>
        <authorList>
            <person name="Kozyavkin S.A."/>
            <person name="Slesarev A.I."/>
            <person name="Golyshin P.N."/>
            <person name="Korzhenkov A."/>
            <person name="Golyshina O.N."/>
            <person name="Toshchakov S.V."/>
        </authorList>
    </citation>
    <scope>NUCLEOTIDE SEQUENCE [LARGE SCALE GENOMIC DNA]</scope>
    <source>
        <strain evidence="17 18">ME102</strain>
    </source>
</reference>
<dbReference type="Pfam" id="PF02518">
    <property type="entry name" value="HATPase_c"/>
    <property type="match status" value="1"/>
</dbReference>
<dbReference type="AlphaFoldDB" id="A0A1Y0IAE5"/>
<keyword evidence="12" id="KW-0902">Two-component regulatory system</keyword>
<sequence length="442" mass="50708">MLVNELIQKTEQSKLQFEYPYTLSKQEIAKLDAVIRQNGLPPPEEMIDLPPGGLKLISFKIFDAHNSLLFYYPSPVSNADLDYTFPFQSASGQHYRIATFSTPPSPFLSKLFKRAASIQAGLLVLATLLLSLTLTWLITKPLIQLGELGRRYLKLEKYDQEPLKLLARRDEIGALGREIAHLIKTVEEQKQKKQEILNDMLHEIRTPLSRLRMATSLFEQDPTSELDEFLVRIYQEFERMETLTQQILEQSRVEAAEIQSEFLDVNKFLRELLRDVQFEFQQASIDASFPDTPQIITATNRELLRRATENLLRNACKYSPRHESVFVGITNHDFYIRICIDNAGKGISTQDIEKLMTPFYRLSISRFESGFGLGLDIAKRAIEFNNGRLTLEKSSRGGLLTKLDLPAISPNYTPAFSTRQQRDERTGHESITADFRKADNLR</sequence>
<keyword evidence="6" id="KW-0808">Transferase</keyword>
<dbReference type="SUPFAM" id="SSF55874">
    <property type="entry name" value="ATPase domain of HSP90 chaperone/DNA topoisomerase II/histidine kinase"/>
    <property type="match status" value="1"/>
</dbReference>
<keyword evidence="8" id="KW-0547">Nucleotide-binding</keyword>
<dbReference type="PRINTS" id="PR00344">
    <property type="entry name" value="BCTRLSENSOR"/>
</dbReference>
<dbReference type="GO" id="GO:0005886">
    <property type="term" value="C:plasma membrane"/>
    <property type="evidence" value="ECO:0007669"/>
    <property type="project" value="UniProtKB-SubCell"/>
</dbReference>
<keyword evidence="10" id="KW-0067">ATP-binding</keyword>
<dbReference type="Proteomes" id="UP000196027">
    <property type="component" value="Chromosome"/>
</dbReference>
<feature type="region of interest" description="Disordered" evidence="14">
    <location>
        <begin position="414"/>
        <end position="433"/>
    </location>
</feature>
<comment type="catalytic activity">
    <reaction evidence="1">
        <text>ATP + protein L-histidine = ADP + protein N-phospho-L-histidine.</text>
        <dbReference type="EC" id="2.7.13.3"/>
    </reaction>
</comment>
<evidence type="ECO:0000256" key="6">
    <source>
        <dbReference type="ARBA" id="ARBA00022679"/>
    </source>
</evidence>
<dbReference type="Pfam" id="PF00512">
    <property type="entry name" value="HisKA"/>
    <property type="match status" value="1"/>
</dbReference>
<dbReference type="CDD" id="cd00075">
    <property type="entry name" value="HATPase"/>
    <property type="match status" value="1"/>
</dbReference>
<evidence type="ECO:0000256" key="4">
    <source>
        <dbReference type="ARBA" id="ARBA00022475"/>
    </source>
</evidence>
<accession>A0A1Y0IAE5</accession>
<dbReference type="InterPro" id="IPR003594">
    <property type="entry name" value="HATPase_dom"/>
</dbReference>
<keyword evidence="9 17" id="KW-0418">Kinase</keyword>
<dbReference type="CDD" id="cd00082">
    <property type="entry name" value="HisKA"/>
    <property type="match status" value="1"/>
</dbReference>
<evidence type="ECO:0000256" key="2">
    <source>
        <dbReference type="ARBA" id="ARBA00004651"/>
    </source>
</evidence>
<dbReference type="Gene3D" id="3.30.565.10">
    <property type="entry name" value="Histidine kinase-like ATPase, C-terminal domain"/>
    <property type="match status" value="1"/>
</dbReference>
<dbReference type="GO" id="GO:0000155">
    <property type="term" value="F:phosphorelay sensor kinase activity"/>
    <property type="evidence" value="ECO:0007669"/>
    <property type="project" value="InterPro"/>
</dbReference>
<evidence type="ECO:0000256" key="8">
    <source>
        <dbReference type="ARBA" id="ARBA00022741"/>
    </source>
</evidence>
<dbReference type="SMART" id="SM00388">
    <property type="entry name" value="HisKA"/>
    <property type="match status" value="1"/>
</dbReference>
<evidence type="ECO:0000256" key="12">
    <source>
        <dbReference type="ARBA" id="ARBA00023012"/>
    </source>
</evidence>
<dbReference type="SMART" id="SM00387">
    <property type="entry name" value="HATPase_c"/>
    <property type="match status" value="1"/>
</dbReference>
<dbReference type="InterPro" id="IPR036890">
    <property type="entry name" value="HATPase_C_sf"/>
</dbReference>
<dbReference type="SUPFAM" id="SSF47384">
    <property type="entry name" value="Homodimeric domain of signal transducing histidine kinase"/>
    <property type="match status" value="1"/>
</dbReference>
<protein>
    <recommendedName>
        <fullName evidence="3">histidine kinase</fullName>
        <ecNumber evidence="3">2.7.13.3</ecNumber>
    </recommendedName>
</protein>
<evidence type="ECO:0000256" key="11">
    <source>
        <dbReference type="ARBA" id="ARBA00022989"/>
    </source>
</evidence>
<keyword evidence="18" id="KW-1185">Reference proteome</keyword>
<name>A0A1Y0IAE5_9GAMM</name>
<dbReference type="EMBL" id="CP021425">
    <property type="protein sequence ID" value="ARU57220.1"/>
    <property type="molecule type" value="Genomic_DNA"/>
</dbReference>
<evidence type="ECO:0000313" key="17">
    <source>
        <dbReference type="EMBL" id="ARU57220.1"/>
    </source>
</evidence>
<keyword evidence="13 15" id="KW-0472">Membrane</keyword>
<dbReference type="KEGG" id="ome:OLMES_3178"/>
<dbReference type="GO" id="GO:0005524">
    <property type="term" value="F:ATP binding"/>
    <property type="evidence" value="ECO:0007669"/>
    <property type="project" value="UniProtKB-KW"/>
</dbReference>
<evidence type="ECO:0000256" key="10">
    <source>
        <dbReference type="ARBA" id="ARBA00022840"/>
    </source>
</evidence>
<feature type="domain" description="Histidine kinase" evidence="16">
    <location>
        <begin position="199"/>
        <end position="409"/>
    </location>
</feature>
<evidence type="ECO:0000256" key="15">
    <source>
        <dbReference type="SAM" id="Phobius"/>
    </source>
</evidence>
<dbReference type="EC" id="2.7.13.3" evidence="3"/>
<evidence type="ECO:0000256" key="14">
    <source>
        <dbReference type="SAM" id="MobiDB-lite"/>
    </source>
</evidence>
<dbReference type="Gene3D" id="1.10.287.130">
    <property type="match status" value="1"/>
</dbReference>
<keyword evidence="7 15" id="KW-0812">Transmembrane</keyword>
<evidence type="ECO:0000256" key="3">
    <source>
        <dbReference type="ARBA" id="ARBA00012438"/>
    </source>
</evidence>
<keyword evidence="4" id="KW-1003">Cell membrane</keyword>
<evidence type="ECO:0000313" key="18">
    <source>
        <dbReference type="Proteomes" id="UP000196027"/>
    </source>
</evidence>
<dbReference type="InterPro" id="IPR005467">
    <property type="entry name" value="His_kinase_dom"/>
</dbReference>
<keyword evidence="11 15" id="KW-1133">Transmembrane helix</keyword>
<dbReference type="PANTHER" id="PTHR45528">
    <property type="entry name" value="SENSOR HISTIDINE KINASE CPXA"/>
    <property type="match status" value="1"/>
</dbReference>